<dbReference type="RefSeq" id="WP_070946871.1">
    <property type="nucleotide sequence ID" value="NZ_MLHV01000040.1"/>
</dbReference>
<evidence type="ECO:0000256" key="2">
    <source>
        <dbReference type="ARBA" id="ARBA00022692"/>
    </source>
</evidence>
<feature type="transmembrane region" description="Helical" evidence="5">
    <location>
        <begin position="20"/>
        <end position="37"/>
    </location>
</feature>
<accession>A0A1S1JT08</accession>
<dbReference type="Proteomes" id="UP000179636">
    <property type="component" value="Unassembled WGS sequence"/>
</dbReference>
<proteinExistence type="predicted"/>
<dbReference type="Pfam" id="PF02656">
    <property type="entry name" value="DUF202"/>
    <property type="match status" value="1"/>
</dbReference>
<sequence length="115" mass="12066">MTRQALAEDRGLQAERTSLAWTRTALAVATSGVLVLLRDGRTVGLGHDPVRITVVIAAVVLAAGVYAVGLQRRRQLLARPRDCAAAGRRYLPGIGIAVIIAALLVVTYLALSAAP</sequence>
<dbReference type="OrthoDB" id="3701077at2"/>
<reference evidence="7 8" key="1">
    <citation type="submission" date="2016-10" db="EMBL/GenBank/DDBJ databases">
        <title>Evaluation of Human, Animal and Environmental Mycobacterium chelonae Isolates by Core Genome Phylogenomic Analysis, Targeted Gene Comparison, and Anti-microbial Susceptibility Patterns: A Tale of Mistaken Identities.</title>
        <authorList>
            <person name="Fogelson S.B."/>
            <person name="Camus A.C."/>
            <person name="Lorenz W."/>
            <person name="Vasireddy R."/>
            <person name="Vasireddy S."/>
            <person name="Smith T."/>
            <person name="Brown-Elliott B.A."/>
            <person name="Wallace R.J.Jr."/>
            <person name="Hasan N.A."/>
            <person name="Reischl U."/>
            <person name="Sanchez S."/>
        </authorList>
    </citation>
    <scope>NUCLEOTIDE SEQUENCE [LARGE SCALE GENOMIC DNA]</scope>
    <source>
        <strain evidence="7 8">24999</strain>
    </source>
</reference>
<evidence type="ECO:0000256" key="5">
    <source>
        <dbReference type="SAM" id="Phobius"/>
    </source>
</evidence>
<evidence type="ECO:0000313" key="7">
    <source>
        <dbReference type="EMBL" id="OHT90621.1"/>
    </source>
</evidence>
<evidence type="ECO:0000259" key="6">
    <source>
        <dbReference type="Pfam" id="PF02656"/>
    </source>
</evidence>
<keyword evidence="8" id="KW-1185">Reference proteome</keyword>
<name>A0A1S1JT08_9MYCO</name>
<gene>
    <name evidence="7" type="ORF">BKG61_27255</name>
</gene>
<dbReference type="EMBL" id="MLHV01000040">
    <property type="protein sequence ID" value="OHT90621.1"/>
    <property type="molecule type" value="Genomic_DNA"/>
</dbReference>
<comment type="caution">
    <text evidence="7">The sequence shown here is derived from an EMBL/GenBank/DDBJ whole genome shotgun (WGS) entry which is preliminary data.</text>
</comment>
<evidence type="ECO:0000313" key="8">
    <source>
        <dbReference type="Proteomes" id="UP000179636"/>
    </source>
</evidence>
<dbReference type="GO" id="GO:0012505">
    <property type="term" value="C:endomembrane system"/>
    <property type="evidence" value="ECO:0007669"/>
    <property type="project" value="UniProtKB-SubCell"/>
</dbReference>
<feature type="domain" description="DUF202" evidence="6">
    <location>
        <begin position="9"/>
        <end position="75"/>
    </location>
</feature>
<dbReference type="AlphaFoldDB" id="A0A1S1JT08"/>
<evidence type="ECO:0000256" key="3">
    <source>
        <dbReference type="ARBA" id="ARBA00022989"/>
    </source>
</evidence>
<comment type="subcellular location">
    <subcellularLocation>
        <location evidence="1">Endomembrane system</location>
        <topology evidence="1">Multi-pass membrane protein</topology>
    </subcellularLocation>
</comment>
<evidence type="ECO:0000256" key="1">
    <source>
        <dbReference type="ARBA" id="ARBA00004127"/>
    </source>
</evidence>
<dbReference type="STRING" id="1908205.BKG60_27755"/>
<keyword evidence="3 5" id="KW-1133">Transmembrane helix</keyword>
<feature type="transmembrane region" description="Helical" evidence="5">
    <location>
        <begin position="49"/>
        <end position="69"/>
    </location>
</feature>
<protein>
    <recommendedName>
        <fullName evidence="6">DUF202 domain-containing protein</fullName>
    </recommendedName>
</protein>
<organism evidence="7 8">
    <name type="scientific">Mycobacterium syngnathidarum</name>
    <dbReference type="NCBI Taxonomy" id="1908205"/>
    <lineage>
        <taxon>Bacteria</taxon>
        <taxon>Bacillati</taxon>
        <taxon>Actinomycetota</taxon>
        <taxon>Actinomycetes</taxon>
        <taxon>Mycobacteriales</taxon>
        <taxon>Mycobacteriaceae</taxon>
        <taxon>Mycobacterium</taxon>
    </lineage>
</organism>
<evidence type="ECO:0000256" key="4">
    <source>
        <dbReference type="ARBA" id="ARBA00023136"/>
    </source>
</evidence>
<dbReference type="InterPro" id="IPR003807">
    <property type="entry name" value="DUF202"/>
</dbReference>
<keyword evidence="4 5" id="KW-0472">Membrane</keyword>
<feature type="transmembrane region" description="Helical" evidence="5">
    <location>
        <begin position="90"/>
        <end position="111"/>
    </location>
</feature>
<keyword evidence="2 5" id="KW-0812">Transmembrane</keyword>